<evidence type="ECO:0000259" key="8">
    <source>
        <dbReference type="PROSITE" id="PS50192"/>
    </source>
</evidence>
<feature type="region of interest" description="Disordered" evidence="7">
    <location>
        <begin position="290"/>
        <end position="339"/>
    </location>
</feature>
<dbReference type="PANTHER" id="PTHR19305:SF9">
    <property type="entry name" value="SYNAPTOSOMAL-ASSOCIATED PROTEIN 29"/>
    <property type="match status" value="1"/>
</dbReference>
<dbReference type="CDD" id="cd15841">
    <property type="entry name" value="SNARE_Qc"/>
    <property type="match status" value="1"/>
</dbReference>
<dbReference type="PROSITE" id="PS50192">
    <property type="entry name" value="T_SNARE"/>
    <property type="match status" value="1"/>
</dbReference>
<evidence type="ECO:0000313" key="10">
    <source>
        <dbReference type="Proteomes" id="UP001605036"/>
    </source>
</evidence>
<keyword evidence="6" id="KW-0175">Coiled coil</keyword>
<dbReference type="PANTHER" id="PTHR19305">
    <property type="entry name" value="SYNAPTOSOMAL ASSOCIATED PROTEIN"/>
    <property type="match status" value="1"/>
</dbReference>
<accession>A0ABD1XW50</accession>
<evidence type="ECO:0000256" key="6">
    <source>
        <dbReference type="SAM" id="Coils"/>
    </source>
</evidence>
<organism evidence="9 10">
    <name type="scientific">Riccia fluitans</name>
    <dbReference type="NCBI Taxonomy" id="41844"/>
    <lineage>
        <taxon>Eukaryota</taxon>
        <taxon>Viridiplantae</taxon>
        <taxon>Streptophyta</taxon>
        <taxon>Embryophyta</taxon>
        <taxon>Marchantiophyta</taxon>
        <taxon>Marchantiopsida</taxon>
        <taxon>Marchantiidae</taxon>
        <taxon>Marchantiales</taxon>
        <taxon>Ricciaceae</taxon>
        <taxon>Riccia</taxon>
    </lineage>
</organism>
<dbReference type="GO" id="GO:0015031">
    <property type="term" value="P:protein transport"/>
    <property type="evidence" value="ECO:0007669"/>
    <property type="project" value="UniProtKB-KW"/>
</dbReference>
<comment type="caution">
    <text evidence="9">The sequence shown here is derived from an EMBL/GenBank/DDBJ whole genome shotgun (WGS) entry which is preliminary data.</text>
</comment>
<gene>
    <name evidence="9" type="ORF">R1flu_024856</name>
</gene>
<proteinExistence type="inferred from homology"/>
<feature type="compositionally biased region" description="Low complexity" evidence="7">
    <location>
        <begin position="144"/>
        <end position="156"/>
    </location>
</feature>
<feature type="coiled-coil region" evidence="6">
    <location>
        <begin position="380"/>
        <end position="414"/>
    </location>
</feature>
<evidence type="ECO:0000313" key="9">
    <source>
        <dbReference type="EMBL" id="KAL2613164.1"/>
    </source>
</evidence>
<dbReference type="Gene3D" id="1.20.5.110">
    <property type="match status" value="2"/>
</dbReference>
<dbReference type="InterPro" id="IPR000727">
    <property type="entry name" value="T_SNARE_dom"/>
</dbReference>
<protein>
    <recommendedName>
        <fullName evidence="8">t-SNARE coiled-coil homology domain-containing protein</fullName>
    </recommendedName>
</protein>
<feature type="region of interest" description="Disordered" evidence="7">
    <location>
        <begin position="1"/>
        <end position="130"/>
    </location>
</feature>
<name>A0ABD1XW50_9MARC</name>
<evidence type="ECO:0000256" key="7">
    <source>
        <dbReference type="SAM" id="MobiDB-lite"/>
    </source>
</evidence>
<dbReference type="Pfam" id="PF12352">
    <property type="entry name" value="V-SNARE_C"/>
    <property type="match status" value="1"/>
</dbReference>
<dbReference type="AlphaFoldDB" id="A0ABD1XW50"/>
<keyword evidence="3" id="KW-0813">Transport</keyword>
<feature type="domain" description="T-SNARE coiled-coil homology" evidence="8">
    <location>
        <begin position="349"/>
        <end position="411"/>
    </location>
</feature>
<keyword evidence="5" id="KW-0472">Membrane</keyword>
<keyword evidence="10" id="KW-1185">Reference proteome</keyword>
<reference evidence="9 10" key="1">
    <citation type="submission" date="2024-09" db="EMBL/GenBank/DDBJ databases">
        <title>Chromosome-scale assembly of Riccia fluitans.</title>
        <authorList>
            <person name="Paukszto L."/>
            <person name="Sawicki J."/>
            <person name="Karawczyk K."/>
            <person name="Piernik-Szablinska J."/>
            <person name="Szczecinska M."/>
            <person name="Mazdziarz M."/>
        </authorList>
    </citation>
    <scope>NUCLEOTIDE SEQUENCE [LARGE SCALE GENOMIC DNA]</scope>
    <source>
        <strain evidence="9">Rf_01</strain>
        <tissue evidence="9">Aerial parts of the thallus</tissue>
    </source>
</reference>
<feature type="compositionally biased region" description="Basic and acidic residues" evidence="7">
    <location>
        <begin position="306"/>
        <end position="321"/>
    </location>
</feature>
<comment type="subcellular location">
    <subcellularLocation>
        <location evidence="1">Membrane</location>
    </subcellularLocation>
</comment>
<evidence type="ECO:0000256" key="2">
    <source>
        <dbReference type="ARBA" id="ARBA00009480"/>
    </source>
</evidence>
<dbReference type="GO" id="GO:0016020">
    <property type="term" value="C:membrane"/>
    <property type="evidence" value="ECO:0007669"/>
    <property type="project" value="UniProtKB-SubCell"/>
</dbReference>
<feature type="compositionally biased region" description="Basic and acidic residues" evidence="7">
    <location>
        <begin position="87"/>
        <end position="97"/>
    </location>
</feature>
<dbReference type="Proteomes" id="UP001605036">
    <property type="component" value="Unassembled WGS sequence"/>
</dbReference>
<evidence type="ECO:0000256" key="5">
    <source>
        <dbReference type="ARBA" id="ARBA00023136"/>
    </source>
</evidence>
<feature type="region of interest" description="Disordered" evidence="7">
    <location>
        <begin position="144"/>
        <end position="184"/>
    </location>
</feature>
<feature type="compositionally biased region" description="Basic and acidic residues" evidence="7">
    <location>
        <begin position="110"/>
        <end position="119"/>
    </location>
</feature>
<dbReference type="InterPro" id="IPR044766">
    <property type="entry name" value="NPSN/SNAP25-like_N_SNARE"/>
</dbReference>
<dbReference type="SUPFAM" id="SSF58038">
    <property type="entry name" value="SNARE fusion complex"/>
    <property type="match status" value="2"/>
</dbReference>
<comment type="similarity">
    <text evidence="2">Belongs to the SNAP-25 family.</text>
</comment>
<dbReference type="CDD" id="cd15861">
    <property type="entry name" value="SNARE_SNAP25N_23N_29N_SEC9N"/>
    <property type="match status" value="1"/>
</dbReference>
<evidence type="ECO:0000256" key="1">
    <source>
        <dbReference type="ARBA" id="ARBA00004370"/>
    </source>
</evidence>
<sequence>MTSVMRGRVSNPFDSDDESPQVHPSKNRGAKSSAGYSNPFEDDGPNHNHKASNPFDDDVPTVKHKSRASRSSHSSSSASNPFDDDEVVSKPKSRSESVLDEGSLFDDDDRAAKPAKESSRGFTSRLKAGGSKFVEGGAKIGASASSALSSVKVPSLPAVPSNSEKGEARRGKSRGLDANKKELFGEPVPSYVESHQDYLTPTQQSRFADQSVEELEQYAIKGSQDTTSSIKNCLRIAEDTVGVASKTMETLHDQGEQIRRTHETAVTVEQELGRGEKLLGSLGGMFTRTWKPKKGHKVTGPDVDPESYKRRGNHSGEKDRAGLGLTGNRDNGRHRSDLSGLSGAQAQLEMERQKQDDALEDLSGVLGQLKNMSLDMGNEIQKQNQSLDRLGEDINEVNNRVKGANQRARRLIHR</sequence>
<evidence type="ECO:0000256" key="4">
    <source>
        <dbReference type="ARBA" id="ARBA00022927"/>
    </source>
</evidence>
<keyword evidence="4" id="KW-0653">Protein transport</keyword>
<dbReference type="EMBL" id="JBHFFA010000007">
    <property type="protein sequence ID" value="KAL2613164.1"/>
    <property type="molecule type" value="Genomic_DNA"/>
</dbReference>
<dbReference type="SMART" id="SM00397">
    <property type="entry name" value="t_SNARE"/>
    <property type="match status" value="2"/>
</dbReference>
<evidence type="ECO:0000256" key="3">
    <source>
        <dbReference type="ARBA" id="ARBA00022448"/>
    </source>
</evidence>
<feature type="compositionally biased region" description="Basic and acidic residues" evidence="7">
    <location>
        <begin position="164"/>
        <end position="184"/>
    </location>
</feature>